<evidence type="ECO:0000256" key="2">
    <source>
        <dbReference type="ARBA" id="ARBA00022679"/>
    </source>
</evidence>
<evidence type="ECO:0000313" key="5">
    <source>
        <dbReference type="Proteomes" id="UP000516117"/>
    </source>
</evidence>
<dbReference type="EMBL" id="CP060789">
    <property type="protein sequence ID" value="QNP55135.1"/>
    <property type="molecule type" value="Genomic_DNA"/>
</dbReference>
<organism evidence="4 5">
    <name type="scientific">Tessaracoccus defluvii</name>
    <dbReference type="NCBI Taxonomy" id="1285901"/>
    <lineage>
        <taxon>Bacteria</taxon>
        <taxon>Bacillati</taxon>
        <taxon>Actinomycetota</taxon>
        <taxon>Actinomycetes</taxon>
        <taxon>Propionibacteriales</taxon>
        <taxon>Propionibacteriaceae</taxon>
        <taxon>Tessaracoccus</taxon>
    </lineage>
</organism>
<dbReference type="Proteomes" id="UP000516117">
    <property type="component" value="Chromosome"/>
</dbReference>
<evidence type="ECO:0000259" key="3">
    <source>
        <dbReference type="Pfam" id="PF13579"/>
    </source>
</evidence>
<keyword evidence="5" id="KW-1185">Reference proteome</keyword>
<dbReference type="InterPro" id="IPR050194">
    <property type="entry name" value="Glycosyltransferase_grp1"/>
</dbReference>
<dbReference type="SUPFAM" id="SSF53756">
    <property type="entry name" value="UDP-Glycosyltransferase/glycogen phosphorylase"/>
    <property type="match status" value="1"/>
</dbReference>
<evidence type="ECO:0000256" key="1">
    <source>
        <dbReference type="ARBA" id="ARBA00022676"/>
    </source>
</evidence>
<dbReference type="PANTHER" id="PTHR45947">
    <property type="entry name" value="SULFOQUINOVOSYL TRANSFERASE SQD2"/>
    <property type="match status" value="1"/>
</dbReference>
<keyword evidence="1" id="KW-0328">Glycosyltransferase</keyword>
<sequence>MPTRSPTGREVRTLATGHSLLVRVAGGRVVTGYSGPVSRRVVQVSTVHRTRDNRIYNKECRALVEAGLDVTLLIRAEADEQSPVPVRALPTPASRLTRLTTMQFRAWRELGRLRPDLVHVHDPELIPMALLWARTHRAAVVYDAHEDLVKQVDTKPYLGSWRRGLARGYGRFLLWLANSFMDGIVAATPDIAAGFTGERVAVVHNYPWLSDFAAERDPVPGRLVYTGDLTEERRLSFMRDVVAVVRRSVPEAHLVLAGVVGPAVSEEARSFDGDLVRHLGLLPPSQIPEVLATAELGLIFLAPLPNYVNSLPTKLFEYQAAGLPAVASDFPHWRDIFGGDGATVFVDSGDVAATASRIVELLGDRAELERLSVAGRAAVRGRFNFESQAEALVGLVERAASTTDRSRVGR</sequence>
<feature type="domain" description="Glycosyltransferase subfamily 4-like N-terminal" evidence="3">
    <location>
        <begin position="60"/>
        <end position="196"/>
    </location>
</feature>
<dbReference type="PANTHER" id="PTHR45947:SF3">
    <property type="entry name" value="SULFOQUINOVOSYL TRANSFERASE SQD2"/>
    <property type="match status" value="1"/>
</dbReference>
<protein>
    <submittedName>
        <fullName evidence="4">Glycosyltransferase family 4 protein</fullName>
    </submittedName>
</protein>
<dbReference type="Pfam" id="PF13692">
    <property type="entry name" value="Glyco_trans_1_4"/>
    <property type="match status" value="1"/>
</dbReference>
<name>A0A7H0H3L9_9ACTN</name>
<accession>A0A7H0H3L9</accession>
<dbReference type="Pfam" id="PF13579">
    <property type="entry name" value="Glyco_trans_4_4"/>
    <property type="match status" value="1"/>
</dbReference>
<dbReference type="Gene3D" id="3.40.50.2000">
    <property type="entry name" value="Glycogen Phosphorylase B"/>
    <property type="match status" value="2"/>
</dbReference>
<proteinExistence type="predicted"/>
<dbReference type="KEGG" id="tdf:H9L22_12850"/>
<gene>
    <name evidence="4" type="ORF">H9L22_12850</name>
</gene>
<dbReference type="InterPro" id="IPR028098">
    <property type="entry name" value="Glyco_trans_4-like_N"/>
</dbReference>
<dbReference type="GO" id="GO:0016757">
    <property type="term" value="F:glycosyltransferase activity"/>
    <property type="evidence" value="ECO:0007669"/>
    <property type="project" value="UniProtKB-KW"/>
</dbReference>
<keyword evidence="2 4" id="KW-0808">Transferase</keyword>
<evidence type="ECO:0000313" key="4">
    <source>
        <dbReference type="EMBL" id="QNP55135.1"/>
    </source>
</evidence>
<dbReference type="AlphaFoldDB" id="A0A7H0H3L9"/>
<dbReference type="CDD" id="cd03794">
    <property type="entry name" value="GT4_WbuB-like"/>
    <property type="match status" value="1"/>
</dbReference>
<reference evidence="4 5" key="1">
    <citation type="submission" date="2020-08" db="EMBL/GenBank/DDBJ databases">
        <title>Genome sequence of Tessaracoccus defluvii JCM 17540T.</title>
        <authorList>
            <person name="Hyun D.-W."/>
            <person name="Bae J.-W."/>
        </authorList>
    </citation>
    <scope>NUCLEOTIDE SEQUENCE [LARGE SCALE GENOMIC DNA]</scope>
    <source>
        <strain evidence="4 5">JCM 17540</strain>
    </source>
</reference>
<dbReference type="GO" id="GO:1901137">
    <property type="term" value="P:carbohydrate derivative biosynthetic process"/>
    <property type="evidence" value="ECO:0007669"/>
    <property type="project" value="UniProtKB-ARBA"/>
</dbReference>